<reference evidence="2" key="1">
    <citation type="submission" date="2020-09" db="EMBL/GenBank/DDBJ databases">
        <title>Comparative genome analyses of four rice-infecting Rhizoctonia solani isolates reveal extensive enrichment of homogalacturonan modification genes.</title>
        <authorList>
            <person name="Lee D.-Y."/>
            <person name="Jeon J."/>
            <person name="Kim K.-T."/>
            <person name="Cheong K."/>
            <person name="Song H."/>
            <person name="Choi G."/>
            <person name="Ko J."/>
            <person name="Opiyo S.O."/>
            <person name="Zuo S."/>
            <person name="Madhav S."/>
            <person name="Lee Y.-H."/>
            <person name="Wang G.-L."/>
        </authorList>
    </citation>
    <scope>NUCLEOTIDE SEQUENCE</scope>
    <source>
        <strain evidence="2">AG1-IA WGL</strain>
    </source>
</reference>
<accession>A0A8H7HJF2</accession>
<gene>
    <name evidence="2" type="ORF">RHS03_08178</name>
</gene>
<proteinExistence type="predicted"/>
<dbReference type="EMBL" id="JACYCD010000427">
    <property type="protein sequence ID" value="KAF8694425.1"/>
    <property type="molecule type" value="Genomic_DNA"/>
</dbReference>
<dbReference type="AlphaFoldDB" id="A0A8H7HJF2"/>
<evidence type="ECO:0000313" key="3">
    <source>
        <dbReference type="Proteomes" id="UP000602905"/>
    </source>
</evidence>
<comment type="caution">
    <text evidence="2">The sequence shown here is derived from an EMBL/GenBank/DDBJ whole genome shotgun (WGS) entry which is preliminary data.</text>
</comment>
<dbReference type="Proteomes" id="UP000602905">
    <property type="component" value="Unassembled WGS sequence"/>
</dbReference>
<sequence>MTRNSTVLMIVTDDLQRAEDLHEILGPGTEVRSGEPSTYDSFSPPQAITEREVRYGSDLLSFLPPTIPLDNTNPTHTVICHHKPSIWTVVALGGTADTPRPPKAGPGSPTVLRREPTLFMYTYT</sequence>
<organism evidence="2 3">
    <name type="scientific">Rhizoctonia solani</name>
    <dbReference type="NCBI Taxonomy" id="456999"/>
    <lineage>
        <taxon>Eukaryota</taxon>
        <taxon>Fungi</taxon>
        <taxon>Dikarya</taxon>
        <taxon>Basidiomycota</taxon>
        <taxon>Agaricomycotina</taxon>
        <taxon>Agaricomycetes</taxon>
        <taxon>Cantharellales</taxon>
        <taxon>Ceratobasidiaceae</taxon>
        <taxon>Rhizoctonia</taxon>
    </lineage>
</organism>
<protein>
    <submittedName>
        <fullName evidence="2">Uncharacterized protein</fullName>
    </submittedName>
</protein>
<evidence type="ECO:0000313" key="2">
    <source>
        <dbReference type="EMBL" id="KAF8694425.1"/>
    </source>
</evidence>
<evidence type="ECO:0000256" key="1">
    <source>
        <dbReference type="SAM" id="MobiDB-lite"/>
    </source>
</evidence>
<feature type="non-terminal residue" evidence="2">
    <location>
        <position position="1"/>
    </location>
</feature>
<feature type="region of interest" description="Disordered" evidence="1">
    <location>
        <begin position="93"/>
        <end position="112"/>
    </location>
</feature>
<name>A0A8H7HJF2_9AGAM</name>